<protein>
    <submittedName>
        <fullName evidence="1">HTH-type transcriptional regulator IscR</fullName>
    </submittedName>
</protein>
<gene>
    <name evidence="1" type="primary">iscR</name>
    <name evidence="1" type="ORF">Poly30_56010</name>
</gene>
<dbReference type="PANTHER" id="PTHR33221:SF13">
    <property type="entry name" value="TRANSCRIPTIONAL REGULATOR-RELATED"/>
    <property type="match status" value="1"/>
</dbReference>
<reference evidence="1 2" key="1">
    <citation type="submission" date="2019-02" db="EMBL/GenBank/DDBJ databases">
        <title>Deep-cultivation of Planctomycetes and their phenomic and genomic characterization uncovers novel biology.</title>
        <authorList>
            <person name="Wiegand S."/>
            <person name="Jogler M."/>
            <person name="Boedeker C."/>
            <person name="Pinto D."/>
            <person name="Vollmers J."/>
            <person name="Rivas-Marin E."/>
            <person name="Kohn T."/>
            <person name="Peeters S.H."/>
            <person name="Heuer A."/>
            <person name="Rast P."/>
            <person name="Oberbeckmann S."/>
            <person name="Bunk B."/>
            <person name="Jeske O."/>
            <person name="Meyerdierks A."/>
            <person name="Storesund J.E."/>
            <person name="Kallscheuer N."/>
            <person name="Luecker S."/>
            <person name="Lage O.M."/>
            <person name="Pohl T."/>
            <person name="Merkel B.J."/>
            <person name="Hornburger P."/>
            <person name="Mueller R.-W."/>
            <person name="Bruemmer F."/>
            <person name="Labrenz M."/>
            <person name="Spormann A.M."/>
            <person name="Op den Camp H."/>
            <person name="Overmann J."/>
            <person name="Amann R."/>
            <person name="Jetten M.S.M."/>
            <person name="Mascher T."/>
            <person name="Medema M.H."/>
            <person name="Devos D.P."/>
            <person name="Kaster A.-K."/>
            <person name="Ovreas L."/>
            <person name="Rohde M."/>
            <person name="Galperin M.Y."/>
            <person name="Jogler C."/>
        </authorList>
    </citation>
    <scope>NUCLEOTIDE SEQUENCE [LARGE SCALE GENOMIC DNA]</scope>
    <source>
        <strain evidence="1 2">Poly30</strain>
    </source>
</reference>
<dbReference type="OrthoDB" id="9800519at2"/>
<dbReference type="RefSeq" id="WP_145205524.1">
    <property type="nucleotide sequence ID" value="NZ_CP036434.1"/>
</dbReference>
<dbReference type="Pfam" id="PF02082">
    <property type="entry name" value="Rrf2"/>
    <property type="match status" value="1"/>
</dbReference>
<dbReference type="Proteomes" id="UP000320390">
    <property type="component" value="Chromosome"/>
</dbReference>
<organism evidence="1 2">
    <name type="scientific">Saltatorellus ferox</name>
    <dbReference type="NCBI Taxonomy" id="2528018"/>
    <lineage>
        <taxon>Bacteria</taxon>
        <taxon>Pseudomonadati</taxon>
        <taxon>Planctomycetota</taxon>
        <taxon>Planctomycetia</taxon>
        <taxon>Planctomycetia incertae sedis</taxon>
        <taxon>Saltatorellus</taxon>
    </lineage>
</organism>
<dbReference type="EMBL" id="CP036434">
    <property type="protein sequence ID" value="QDV10040.1"/>
    <property type="molecule type" value="Genomic_DNA"/>
</dbReference>
<dbReference type="PROSITE" id="PS51197">
    <property type="entry name" value="HTH_RRF2_2"/>
    <property type="match status" value="1"/>
</dbReference>
<dbReference type="GO" id="GO:0003700">
    <property type="term" value="F:DNA-binding transcription factor activity"/>
    <property type="evidence" value="ECO:0007669"/>
    <property type="project" value="TreeGrafter"/>
</dbReference>
<dbReference type="InterPro" id="IPR030489">
    <property type="entry name" value="TR_Rrf2-type_CS"/>
</dbReference>
<keyword evidence="2" id="KW-1185">Reference proteome</keyword>
<dbReference type="SUPFAM" id="SSF46785">
    <property type="entry name" value="Winged helix' DNA-binding domain"/>
    <property type="match status" value="1"/>
</dbReference>
<dbReference type="AlphaFoldDB" id="A0A518F142"/>
<dbReference type="PROSITE" id="PS01332">
    <property type="entry name" value="HTH_RRF2_1"/>
    <property type="match status" value="1"/>
</dbReference>
<evidence type="ECO:0000313" key="1">
    <source>
        <dbReference type="EMBL" id="QDV10040.1"/>
    </source>
</evidence>
<evidence type="ECO:0000313" key="2">
    <source>
        <dbReference type="Proteomes" id="UP000320390"/>
    </source>
</evidence>
<dbReference type="InterPro" id="IPR036390">
    <property type="entry name" value="WH_DNA-bd_sf"/>
</dbReference>
<name>A0A518F142_9BACT</name>
<dbReference type="Gene3D" id="1.10.10.10">
    <property type="entry name" value="Winged helix-like DNA-binding domain superfamily/Winged helix DNA-binding domain"/>
    <property type="match status" value="1"/>
</dbReference>
<dbReference type="PANTHER" id="PTHR33221">
    <property type="entry name" value="WINGED HELIX-TURN-HELIX TRANSCRIPTIONAL REGULATOR, RRF2 FAMILY"/>
    <property type="match status" value="1"/>
</dbReference>
<proteinExistence type="predicted"/>
<dbReference type="GO" id="GO:0005829">
    <property type="term" value="C:cytosol"/>
    <property type="evidence" value="ECO:0007669"/>
    <property type="project" value="TreeGrafter"/>
</dbReference>
<accession>A0A518F142</accession>
<dbReference type="NCBIfam" id="TIGR00738">
    <property type="entry name" value="rrf2_super"/>
    <property type="match status" value="1"/>
</dbReference>
<dbReference type="InterPro" id="IPR000944">
    <property type="entry name" value="Tscrpt_reg_Rrf2"/>
</dbReference>
<sequence length="160" mass="17155">MALTQTAEYALRAVVWLAQHPNEPQTKTQIAQATQVPSSYLPKVFQPLVRGGLIHAQRGIGGGYTLAKESAEITLLDVVNEVDPIQPIDRCPLSLASHGTKLCPLHSLLNRVILEEQRLLGRTKVSDVTRGEGQPTPLCEFVALAQKAAAADESKPSGAA</sequence>
<dbReference type="InterPro" id="IPR036388">
    <property type="entry name" value="WH-like_DNA-bd_sf"/>
</dbReference>